<name>A0A919TVT5_9ACTN</name>
<evidence type="ECO:0000313" key="3">
    <source>
        <dbReference type="Proteomes" id="UP000623608"/>
    </source>
</evidence>
<comment type="caution">
    <text evidence="2">The sequence shown here is derived from an EMBL/GenBank/DDBJ whole genome shotgun (WGS) entry which is preliminary data.</text>
</comment>
<dbReference type="Proteomes" id="UP000623608">
    <property type="component" value="Unassembled WGS sequence"/>
</dbReference>
<protein>
    <submittedName>
        <fullName evidence="2">Uncharacterized protein</fullName>
    </submittedName>
</protein>
<evidence type="ECO:0000256" key="1">
    <source>
        <dbReference type="SAM" id="MobiDB-lite"/>
    </source>
</evidence>
<reference evidence="2" key="1">
    <citation type="submission" date="2021-01" db="EMBL/GenBank/DDBJ databases">
        <title>Whole genome shotgun sequence of Actinoplanes tereljensis NBRC 105297.</title>
        <authorList>
            <person name="Komaki H."/>
            <person name="Tamura T."/>
        </authorList>
    </citation>
    <scope>NUCLEOTIDE SEQUENCE</scope>
    <source>
        <strain evidence="2">NBRC 105297</strain>
    </source>
</reference>
<evidence type="ECO:0000313" key="2">
    <source>
        <dbReference type="EMBL" id="GIF22640.1"/>
    </source>
</evidence>
<proteinExistence type="predicted"/>
<feature type="region of interest" description="Disordered" evidence="1">
    <location>
        <begin position="1"/>
        <end position="22"/>
    </location>
</feature>
<accession>A0A919TVT5</accession>
<keyword evidence="3" id="KW-1185">Reference proteome</keyword>
<feature type="compositionally biased region" description="Basic and acidic residues" evidence="1">
    <location>
        <begin position="11"/>
        <end position="21"/>
    </location>
</feature>
<sequence length="70" mass="7355">MLVKIDAGHLVPEESETHPGGEADIAGTDDANLHVTLLHRRPDPLAGSCLPPVSLVQSGQRIHGAENASR</sequence>
<gene>
    <name evidence="2" type="ORF">Ate02nite_53700</name>
</gene>
<dbReference type="AlphaFoldDB" id="A0A919TVT5"/>
<dbReference type="EMBL" id="BOMY01000034">
    <property type="protein sequence ID" value="GIF22640.1"/>
    <property type="molecule type" value="Genomic_DNA"/>
</dbReference>
<organism evidence="2 3">
    <name type="scientific">Paractinoplanes tereljensis</name>
    <dbReference type="NCBI Taxonomy" id="571912"/>
    <lineage>
        <taxon>Bacteria</taxon>
        <taxon>Bacillati</taxon>
        <taxon>Actinomycetota</taxon>
        <taxon>Actinomycetes</taxon>
        <taxon>Micromonosporales</taxon>
        <taxon>Micromonosporaceae</taxon>
        <taxon>Paractinoplanes</taxon>
    </lineage>
</organism>